<evidence type="ECO:0000313" key="3">
    <source>
        <dbReference type="Proteomes" id="UP000320393"/>
    </source>
</evidence>
<evidence type="ECO:0000313" key="2">
    <source>
        <dbReference type="EMBL" id="TMJ09897.1"/>
    </source>
</evidence>
<organism evidence="2 3">
    <name type="scientific">Candidatus Segetimicrobium genomatis</name>
    <dbReference type="NCBI Taxonomy" id="2569760"/>
    <lineage>
        <taxon>Bacteria</taxon>
        <taxon>Bacillati</taxon>
        <taxon>Candidatus Sysuimicrobiota</taxon>
        <taxon>Candidatus Sysuimicrobiia</taxon>
        <taxon>Candidatus Sysuimicrobiales</taxon>
        <taxon>Candidatus Segetimicrobiaceae</taxon>
        <taxon>Candidatus Segetimicrobium</taxon>
    </lineage>
</organism>
<comment type="caution">
    <text evidence="2">The sequence shown here is derived from an EMBL/GenBank/DDBJ whole genome shotgun (WGS) entry which is preliminary data.</text>
</comment>
<protein>
    <submittedName>
        <fullName evidence="2">Uncharacterized protein</fullName>
    </submittedName>
</protein>
<dbReference type="EMBL" id="VBAM01000325">
    <property type="protein sequence ID" value="TMJ09897.1"/>
    <property type="molecule type" value="Genomic_DNA"/>
</dbReference>
<dbReference type="AlphaFoldDB" id="A0A537LQG6"/>
<reference evidence="2 3" key="1">
    <citation type="journal article" date="2019" name="Nat. Microbiol.">
        <title>Mediterranean grassland soil C-N compound turnover is dependent on rainfall and depth, and is mediated by genomically divergent microorganisms.</title>
        <authorList>
            <person name="Diamond S."/>
            <person name="Andeer P.F."/>
            <person name="Li Z."/>
            <person name="Crits-Christoph A."/>
            <person name="Burstein D."/>
            <person name="Anantharaman K."/>
            <person name="Lane K.R."/>
            <person name="Thomas B.C."/>
            <person name="Pan C."/>
            <person name="Northen T.R."/>
            <person name="Banfield J.F."/>
        </authorList>
    </citation>
    <scope>NUCLEOTIDE SEQUENCE [LARGE SCALE GENOMIC DNA]</scope>
    <source>
        <strain evidence="2">NP_5</strain>
    </source>
</reference>
<accession>A0A537LQG6</accession>
<gene>
    <name evidence="2" type="ORF">E6H02_08610</name>
</gene>
<feature type="region of interest" description="Disordered" evidence="1">
    <location>
        <begin position="58"/>
        <end position="78"/>
    </location>
</feature>
<name>A0A537LQG6_9BACT</name>
<dbReference type="Proteomes" id="UP000320393">
    <property type="component" value="Unassembled WGS sequence"/>
</dbReference>
<proteinExistence type="predicted"/>
<sequence>MPTCSKCGKAFTPGADGWMVRLEGPPGGVSPEATLKKILICPEDFAKLGPVQKAMWHEHIDPPRQGPTREKRPGHLSA</sequence>
<evidence type="ECO:0000256" key="1">
    <source>
        <dbReference type="SAM" id="MobiDB-lite"/>
    </source>
</evidence>